<feature type="transmembrane region" description="Helical" evidence="1">
    <location>
        <begin position="17"/>
        <end position="39"/>
    </location>
</feature>
<proteinExistence type="predicted"/>
<keyword evidence="1" id="KW-1133">Transmembrane helix</keyword>
<feature type="transmembrane region" description="Helical" evidence="1">
    <location>
        <begin position="113"/>
        <end position="132"/>
    </location>
</feature>
<organism evidence="2 3">
    <name type="scientific">Halapricum salinum</name>
    <dbReference type="NCBI Taxonomy" id="1457250"/>
    <lineage>
        <taxon>Archaea</taxon>
        <taxon>Methanobacteriati</taxon>
        <taxon>Methanobacteriota</taxon>
        <taxon>Stenosarchaea group</taxon>
        <taxon>Halobacteria</taxon>
        <taxon>Halobacteriales</taxon>
        <taxon>Haloarculaceae</taxon>
        <taxon>Halapricum</taxon>
    </lineage>
</organism>
<evidence type="ECO:0000256" key="1">
    <source>
        <dbReference type="SAM" id="Phobius"/>
    </source>
</evidence>
<reference evidence="2 3" key="1">
    <citation type="journal article" date="2019" name="Nat. Commun.">
        <title>A new type of DNA phosphorothioation-based antiviral system in archaea.</title>
        <authorList>
            <person name="Xiong L."/>
            <person name="Liu S."/>
            <person name="Chen S."/>
            <person name="Xiao Y."/>
            <person name="Zhu B."/>
            <person name="Gao Y."/>
            <person name="Zhang Y."/>
            <person name="Chen B."/>
            <person name="Luo J."/>
            <person name="Deng Z."/>
            <person name="Chen X."/>
            <person name="Wang L."/>
            <person name="Chen S."/>
        </authorList>
    </citation>
    <scope>NUCLEOTIDE SEQUENCE [LARGE SCALE GENOMIC DNA]</scope>
    <source>
        <strain evidence="2 3">CBA1105</strain>
    </source>
</reference>
<dbReference type="AlphaFoldDB" id="A0A4D6H7Z4"/>
<dbReference type="RefSeq" id="WP_049993295.1">
    <property type="nucleotide sequence ID" value="NZ_CP031310.1"/>
</dbReference>
<name>A0A4D6H7Z4_9EURY</name>
<dbReference type="OrthoDB" id="300006at2157"/>
<gene>
    <name evidence="2" type="ORF">DV733_00810</name>
</gene>
<protein>
    <submittedName>
        <fullName evidence="2">Uncharacterized protein</fullName>
    </submittedName>
</protein>
<dbReference type="InterPro" id="IPR027417">
    <property type="entry name" value="P-loop_NTPase"/>
</dbReference>
<feature type="transmembrane region" description="Helical" evidence="1">
    <location>
        <begin position="88"/>
        <end position="107"/>
    </location>
</feature>
<keyword evidence="1" id="KW-0812">Transmembrane</keyword>
<dbReference type="Gene3D" id="3.40.50.300">
    <property type="entry name" value="P-loop containing nucleotide triphosphate hydrolases"/>
    <property type="match status" value="1"/>
</dbReference>
<feature type="transmembrane region" description="Helical" evidence="1">
    <location>
        <begin position="51"/>
        <end position="76"/>
    </location>
</feature>
<sequence>MSNVITYLQENLEKLKLIGYFAVILALAWPIAQMLGSAWEASNIVRSLFDVLIMYGVSLEASSVTIFGFFLGLLALMTIDPKKRWQAFLLWFGLLLGLVGLQTMDLFLPNVDLVGSAGWLLFGLVSGVVVGGGRKLFRMQTAQALEFRRASKLIFYMVASFCVVGFLELHINYPALIDVADNSVAMQSVSLSATEINASNIELHAAATVLFVVTMKQFVKYDAETDFFILGPRASGKSLFLIGAYLEALDRTDSVKSNTPLNPSQDLMSMVEALDRQETKWIVEATGRGEVKDLRFQYVHGSVFPKNVKLSGIDYAGEYLQRLPDALTGMIAEEDMDMTLRRLAEGVRGADTLLLVIDIERFVNNEQMEISSYFSILQSAKNKDVMIVATKADYLAEDFRTERGLEPHRYFEDFKQYVNNRLRESENVNSLITETAGAEVHPVYYQTTIDENGNRVPMRDETGSVTTVGFTELLNKFGRG</sequence>
<dbReference type="GeneID" id="39846365"/>
<accession>A0A4D6H7Z4</accession>
<dbReference type="Proteomes" id="UP000296706">
    <property type="component" value="Chromosome"/>
</dbReference>
<dbReference type="STRING" id="1457250.GCA_000755225_02456"/>
<dbReference type="KEGG" id="hsn:DV733_00810"/>
<keyword evidence="1" id="KW-0472">Membrane</keyword>
<keyword evidence="3" id="KW-1185">Reference proteome</keyword>
<dbReference type="EMBL" id="CP031310">
    <property type="protein sequence ID" value="QCC49850.1"/>
    <property type="molecule type" value="Genomic_DNA"/>
</dbReference>
<evidence type="ECO:0000313" key="3">
    <source>
        <dbReference type="Proteomes" id="UP000296706"/>
    </source>
</evidence>
<feature type="transmembrane region" description="Helical" evidence="1">
    <location>
        <begin position="153"/>
        <end position="173"/>
    </location>
</feature>
<dbReference type="SUPFAM" id="SSF52540">
    <property type="entry name" value="P-loop containing nucleoside triphosphate hydrolases"/>
    <property type="match status" value="1"/>
</dbReference>
<evidence type="ECO:0000313" key="2">
    <source>
        <dbReference type="EMBL" id="QCC49850.1"/>
    </source>
</evidence>